<dbReference type="AlphaFoldDB" id="A0A9Q3HWI9"/>
<proteinExistence type="predicted"/>
<evidence type="ECO:0000313" key="2">
    <source>
        <dbReference type="EMBL" id="MBW0517210.1"/>
    </source>
</evidence>
<feature type="region of interest" description="Disordered" evidence="1">
    <location>
        <begin position="98"/>
        <end position="119"/>
    </location>
</feature>
<reference evidence="2" key="1">
    <citation type="submission" date="2021-03" db="EMBL/GenBank/DDBJ databases">
        <title>Draft genome sequence of rust myrtle Austropuccinia psidii MF-1, a brazilian biotype.</title>
        <authorList>
            <person name="Quecine M.C."/>
            <person name="Pachon D.M.R."/>
            <person name="Bonatelli M.L."/>
            <person name="Correr F.H."/>
            <person name="Franceschini L.M."/>
            <person name="Leite T.F."/>
            <person name="Margarido G.R.A."/>
            <person name="Almeida C.A."/>
            <person name="Ferrarezi J.A."/>
            <person name="Labate C.A."/>
        </authorList>
    </citation>
    <scope>NUCLEOTIDE SEQUENCE</scope>
    <source>
        <strain evidence="2">MF-1</strain>
    </source>
</reference>
<dbReference type="EMBL" id="AVOT02025758">
    <property type="protein sequence ID" value="MBW0517210.1"/>
    <property type="molecule type" value="Genomic_DNA"/>
</dbReference>
<feature type="region of interest" description="Disordered" evidence="1">
    <location>
        <begin position="165"/>
        <end position="231"/>
    </location>
</feature>
<evidence type="ECO:0000256" key="1">
    <source>
        <dbReference type="SAM" id="MobiDB-lite"/>
    </source>
</evidence>
<feature type="compositionally biased region" description="Basic and acidic residues" evidence="1">
    <location>
        <begin position="201"/>
        <end position="222"/>
    </location>
</feature>
<dbReference type="Proteomes" id="UP000765509">
    <property type="component" value="Unassembled WGS sequence"/>
</dbReference>
<organism evidence="2 3">
    <name type="scientific">Austropuccinia psidii MF-1</name>
    <dbReference type="NCBI Taxonomy" id="1389203"/>
    <lineage>
        <taxon>Eukaryota</taxon>
        <taxon>Fungi</taxon>
        <taxon>Dikarya</taxon>
        <taxon>Basidiomycota</taxon>
        <taxon>Pucciniomycotina</taxon>
        <taxon>Pucciniomycetes</taxon>
        <taxon>Pucciniales</taxon>
        <taxon>Sphaerophragmiaceae</taxon>
        <taxon>Austropuccinia</taxon>
    </lineage>
</organism>
<accession>A0A9Q3HWI9</accession>
<protein>
    <submittedName>
        <fullName evidence="2">Uncharacterized protein</fullName>
    </submittedName>
</protein>
<name>A0A9Q3HWI9_9BASI</name>
<gene>
    <name evidence="2" type="ORF">O181_056925</name>
</gene>
<keyword evidence="3" id="KW-1185">Reference proteome</keyword>
<comment type="caution">
    <text evidence="2">The sequence shown here is derived from an EMBL/GenBank/DDBJ whole genome shotgun (WGS) entry which is preliminary data.</text>
</comment>
<evidence type="ECO:0000313" key="3">
    <source>
        <dbReference type="Proteomes" id="UP000765509"/>
    </source>
</evidence>
<sequence>MQVQLKPPSCLQLPCWMKPAIVFCHCLALFTTQRDVFCLPAFVGDALSKMGLYGKSLHSAITGAHPLVDAKLPAASKMLTPELAAKILGAKTPHGFPKGTYHPDVGPQPGGKARGSSGIPSSIGSSLISQLKVPYEKMVSILKQLFSELYERLQRIKDRYQELEKFANKNKPPTLSTGLPVTKDTQKSQGPLDQPVTLRPNSKEKTTEPDGKDIKDDLETKPLKVPPSMQIPPPLNLKPKNLWVKNPIFSNPFSKVNAVNRFEKIFSEAQSTREQVSLLRESFQYLCDPFRRISDNEVIAWQGTYSRIMDSTSDQLKAPWLEAEMQWGLSDTAQFLEQKSLLNEISSASVRTIERLCERLERRISYQVNPFSETKIEASHTPWVTEMVLPRQKLDLSKANVGRFNAWFETEAPIPKHFEELKALSTPKGFRSKVELLSELALKENLKTTARQKTAIIVLLCYMAHAKEGAGLAFELETSEILFMRQVFEGLLRKPEEAIQLSKLYKPHAQRISQELRDWESP</sequence>